<protein>
    <submittedName>
        <fullName evidence="1">Uncharacterized protein</fullName>
    </submittedName>
</protein>
<dbReference type="AlphaFoldDB" id="A0AAW5BX15"/>
<dbReference type="RefSeq" id="WP_238053450.1">
    <property type="nucleotide sequence ID" value="NZ_CAXTHN010000019.1"/>
</dbReference>
<comment type="caution">
    <text evidence="1">The sequence shown here is derived from an EMBL/GenBank/DDBJ whole genome shotgun (WGS) entry which is preliminary data.</text>
</comment>
<name>A0AAW5BX15_9FIRM</name>
<evidence type="ECO:0000313" key="2">
    <source>
        <dbReference type="Proteomes" id="UP001299608"/>
    </source>
</evidence>
<sequence>MISIGNLKAADISDPGLLSEMEAAMKPEYIILFPDALEVAFPQGTLPSQEYSYVVGFDYDKELKAVLQPWAVPDSRQGVGKIGENGIIGVSELYFRTGFWYNRRKFLHGL</sequence>
<organism evidence="1 2">
    <name type="scientific">Enterocloster aldenensis</name>
    <dbReference type="NCBI Taxonomy" id="358742"/>
    <lineage>
        <taxon>Bacteria</taxon>
        <taxon>Bacillati</taxon>
        <taxon>Bacillota</taxon>
        <taxon>Clostridia</taxon>
        <taxon>Lachnospirales</taxon>
        <taxon>Lachnospiraceae</taxon>
        <taxon>Enterocloster</taxon>
    </lineage>
</organism>
<accession>A0AAW5BX15</accession>
<gene>
    <name evidence="1" type="ORF">L0N08_06785</name>
</gene>
<proteinExistence type="predicted"/>
<dbReference type="Proteomes" id="UP001299608">
    <property type="component" value="Unassembled WGS sequence"/>
</dbReference>
<dbReference type="EMBL" id="JAKNGE010000007">
    <property type="protein sequence ID" value="MCG4745110.1"/>
    <property type="molecule type" value="Genomic_DNA"/>
</dbReference>
<reference evidence="1" key="1">
    <citation type="submission" date="2022-01" db="EMBL/GenBank/DDBJ databases">
        <title>Collection of gut derived symbiotic bacterial strains cultured from healthy donors.</title>
        <authorList>
            <person name="Lin H."/>
            <person name="Kohout C."/>
            <person name="Waligurski E."/>
            <person name="Pamer E.G."/>
        </authorList>
    </citation>
    <scope>NUCLEOTIDE SEQUENCE</scope>
    <source>
        <strain evidence="1">DFI.6.55</strain>
    </source>
</reference>
<evidence type="ECO:0000313" key="1">
    <source>
        <dbReference type="EMBL" id="MCG4745110.1"/>
    </source>
</evidence>